<dbReference type="EMBL" id="AP024849">
    <property type="protein sequence ID" value="BCZ45577.1"/>
    <property type="molecule type" value="Genomic_DNA"/>
</dbReference>
<evidence type="ECO:0000256" key="1">
    <source>
        <dbReference type="SAM" id="Phobius"/>
    </source>
</evidence>
<keyword evidence="1" id="KW-0472">Membrane</keyword>
<organism evidence="2 3">
    <name type="scientific">Clostridium gelidum</name>
    <dbReference type="NCBI Taxonomy" id="704125"/>
    <lineage>
        <taxon>Bacteria</taxon>
        <taxon>Bacillati</taxon>
        <taxon>Bacillota</taxon>
        <taxon>Clostridia</taxon>
        <taxon>Eubacteriales</taxon>
        <taxon>Clostridiaceae</taxon>
        <taxon>Clostridium</taxon>
    </lineage>
</organism>
<dbReference type="Proteomes" id="UP000824633">
    <property type="component" value="Chromosome"/>
</dbReference>
<feature type="transmembrane region" description="Helical" evidence="1">
    <location>
        <begin position="21"/>
        <end position="42"/>
    </location>
</feature>
<protein>
    <recommendedName>
        <fullName evidence="4">Flp family type IVb pilin</fullName>
    </recommendedName>
</protein>
<gene>
    <name evidence="2" type="ORF">psyc5s11_16440</name>
</gene>
<keyword evidence="1" id="KW-0812">Transmembrane</keyword>
<name>A0ABM7T2U5_9CLOT</name>
<accession>A0ABM7T2U5</accession>
<keyword evidence="3" id="KW-1185">Reference proteome</keyword>
<proteinExistence type="predicted"/>
<sequence length="58" mass="6337">MLQKFQGYVLSKFKEEKGQGMVEYALIIGLVSIVVIAVLVLLGPAISAKFQDIINALK</sequence>
<evidence type="ECO:0000313" key="3">
    <source>
        <dbReference type="Proteomes" id="UP000824633"/>
    </source>
</evidence>
<keyword evidence="1" id="KW-1133">Transmembrane helix</keyword>
<dbReference type="InterPro" id="IPR007047">
    <property type="entry name" value="Flp_Fap"/>
</dbReference>
<dbReference type="RefSeq" id="WP_224037157.1">
    <property type="nucleotide sequence ID" value="NZ_AP024849.1"/>
</dbReference>
<evidence type="ECO:0008006" key="4">
    <source>
        <dbReference type="Google" id="ProtNLM"/>
    </source>
</evidence>
<evidence type="ECO:0000313" key="2">
    <source>
        <dbReference type="EMBL" id="BCZ45577.1"/>
    </source>
</evidence>
<reference evidence="3" key="1">
    <citation type="submission" date="2021-07" db="EMBL/GenBank/DDBJ databases">
        <title>Complete genome sequencing of a Clostridium isolate.</title>
        <authorList>
            <person name="Ueki A."/>
            <person name="Tonouchi A."/>
        </authorList>
    </citation>
    <scope>NUCLEOTIDE SEQUENCE [LARGE SCALE GENOMIC DNA]</scope>
    <source>
        <strain evidence="3">C5S11</strain>
    </source>
</reference>
<dbReference type="Pfam" id="PF04964">
    <property type="entry name" value="Flp_Fap"/>
    <property type="match status" value="1"/>
</dbReference>